<dbReference type="EMBL" id="JN796410">
    <property type="protein sequence ID" value="AFR24406.1"/>
    <property type="molecule type" value="Genomic_DNA"/>
</dbReference>
<evidence type="ECO:0000313" key="2">
    <source>
        <dbReference type="EMBL" id="AFR24406.1"/>
    </source>
</evidence>
<name>T1PX87_SALEN</name>
<gene>
    <name evidence="2" type="ORF">pS1400_89_0020</name>
</gene>
<dbReference type="PROSITE" id="PS51257">
    <property type="entry name" value="PROKAR_LIPOPROTEIN"/>
    <property type="match status" value="1"/>
</dbReference>
<proteinExistence type="predicted"/>
<feature type="compositionally biased region" description="Polar residues" evidence="1">
    <location>
        <begin position="21"/>
        <end position="35"/>
    </location>
</feature>
<evidence type="ECO:0000256" key="1">
    <source>
        <dbReference type="SAM" id="MobiDB-lite"/>
    </source>
</evidence>
<geneLocation type="plasmid" evidence="2">
    <name>pS1400_89</name>
</geneLocation>
<feature type="region of interest" description="Disordered" evidence="1">
    <location>
        <begin position="1"/>
        <end position="35"/>
    </location>
</feature>
<accession>T1PX87</accession>
<reference evidence="2" key="1">
    <citation type="submission" date="2011-09" db="EMBL/GenBank/DDBJ databases">
        <title>Acquisition of an 89kb plasmid in Salmonella enterica Enteritidis confers increased invasiveness and promotes the growth of SE in eggs.</title>
        <authorList>
            <person name="Coward C."/>
            <person name="Sait L."/>
            <person name="Cogan T."/>
            <person name="Humphrey T.J."/>
            <person name="Maskell D.J."/>
        </authorList>
    </citation>
    <scope>NUCLEOTIDE SEQUENCE</scope>
    <source>
        <strain evidence="2">S1400/94</strain>
        <plasmid evidence="2">pS1400_89</plasmid>
    </source>
</reference>
<organism evidence="2">
    <name type="scientific">Salmonella enteritidis</name>
    <dbReference type="NCBI Taxonomy" id="149539"/>
    <lineage>
        <taxon>Bacteria</taxon>
        <taxon>Pseudomonadati</taxon>
        <taxon>Pseudomonadota</taxon>
        <taxon>Gammaproteobacteria</taxon>
        <taxon>Enterobacterales</taxon>
        <taxon>Enterobacteriaceae</taxon>
        <taxon>Salmonella</taxon>
    </lineage>
</organism>
<sequence length="35" mass="3928">MHSLVKNPDVDISHSRRTKRSQPSWLASMSCTSGK</sequence>
<dbReference type="AlphaFoldDB" id="T1PX87"/>
<keyword evidence="2" id="KW-0614">Plasmid</keyword>
<protein>
    <submittedName>
        <fullName evidence="2">Uncharacterized protein</fullName>
    </submittedName>
</protein>